<accession>L1MG31</accession>
<dbReference type="OrthoDB" id="9801824at2"/>
<name>L1MG31_9CORY</name>
<evidence type="ECO:0000259" key="1">
    <source>
        <dbReference type="SMART" id="SM00954"/>
    </source>
</evidence>
<dbReference type="STRING" id="1035195.HMPREF9997_01609"/>
<evidence type="ECO:0000313" key="3">
    <source>
        <dbReference type="Proteomes" id="UP000010445"/>
    </source>
</evidence>
<dbReference type="Proteomes" id="UP000010445">
    <property type="component" value="Unassembled WGS sequence"/>
</dbReference>
<dbReference type="eggNOG" id="COG2357">
    <property type="taxonomic scope" value="Bacteria"/>
</dbReference>
<dbReference type="RefSeq" id="WP_006063838.1">
    <property type="nucleotide sequence ID" value="NZ_KB290831.1"/>
</dbReference>
<dbReference type="PANTHER" id="PTHR41773:SF1">
    <property type="entry name" value="RELA_SPOT DOMAIN-CONTAINING PROTEIN"/>
    <property type="match status" value="1"/>
</dbReference>
<dbReference type="Pfam" id="PF04607">
    <property type="entry name" value="RelA_SpoT"/>
    <property type="match status" value="1"/>
</dbReference>
<dbReference type="InterPro" id="IPR007685">
    <property type="entry name" value="RelA_SpoT"/>
</dbReference>
<dbReference type="AlphaFoldDB" id="L1MG31"/>
<gene>
    <name evidence="2" type="ORF">HMPREF9997_01609</name>
</gene>
<sequence>MTATLKRIYTEWTAAHPHAAEDFHSTIEDLLVDAGVAFDRVTVRVKDLRSLNAKAAKRDSDGNLIYPDPWADIHDVVGVRVTTYHSTEIPTVLSVLQDSFILEKSVDKAEETKISGGFGYGSHHLTLTVPQDMQDLEDYADFTFEVQVRTVLQHAWAEFEHDIRYKRPADALDPRIDRAFTLAAGLIELADQQFDQIAAIKEVEAAETRERDQDEHTRDVAITADMLPGMLATILGNRFSSSRTSTYPWLEEILEANGITTLGELRDLLKPAAIDHVERAIRYRFSPGQARIVDDLLLHRFGAQHIERTAKIGKNPRSRLAKLKNRIKMLQSEQNLL</sequence>
<dbReference type="SMART" id="SM00954">
    <property type="entry name" value="RelA_SpoT"/>
    <property type="match status" value="1"/>
</dbReference>
<dbReference type="SUPFAM" id="SSF81301">
    <property type="entry name" value="Nucleotidyltransferase"/>
    <property type="match status" value="1"/>
</dbReference>
<feature type="domain" description="RelA/SpoT" evidence="1">
    <location>
        <begin position="43"/>
        <end position="171"/>
    </location>
</feature>
<dbReference type="EMBL" id="AMEM01000019">
    <property type="protein sequence ID" value="EKX89914.1"/>
    <property type="molecule type" value="Genomic_DNA"/>
</dbReference>
<keyword evidence="3" id="KW-1185">Reference proteome</keyword>
<dbReference type="PANTHER" id="PTHR41773">
    <property type="entry name" value="GTP PYROPHOSPHATASE-RELATED"/>
    <property type="match status" value="1"/>
</dbReference>
<dbReference type="HOGENOM" id="CLU_841224_0_0_11"/>
<dbReference type="CDD" id="cd05399">
    <property type="entry name" value="NT_Rel-Spo_like"/>
    <property type="match status" value="1"/>
</dbReference>
<dbReference type="InterPro" id="IPR043519">
    <property type="entry name" value="NT_sf"/>
</dbReference>
<dbReference type="PATRIC" id="fig|1035195.3.peg.1450"/>
<evidence type="ECO:0000313" key="2">
    <source>
        <dbReference type="EMBL" id="EKX89914.1"/>
    </source>
</evidence>
<dbReference type="Gene3D" id="1.10.287.860">
    <property type="entry name" value="Nucleotidyltransferase"/>
    <property type="match status" value="1"/>
</dbReference>
<reference evidence="2 3" key="1">
    <citation type="submission" date="2012-05" db="EMBL/GenBank/DDBJ databases">
        <authorList>
            <person name="Weinstock G."/>
            <person name="Sodergren E."/>
            <person name="Lobos E.A."/>
            <person name="Fulton L."/>
            <person name="Fulton R."/>
            <person name="Courtney L."/>
            <person name="Fronick C."/>
            <person name="O'Laughlin M."/>
            <person name="Godfrey J."/>
            <person name="Wilson R.M."/>
            <person name="Miner T."/>
            <person name="Farmer C."/>
            <person name="Delehaunty K."/>
            <person name="Cordes M."/>
            <person name="Minx P."/>
            <person name="Tomlinson C."/>
            <person name="Chen J."/>
            <person name="Wollam A."/>
            <person name="Pepin K.H."/>
            <person name="Bhonagiri V."/>
            <person name="Zhang X."/>
            <person name="Suruliraj S."/>
            <person name="Warren W."/>
            <person name="Mitreva M."/>
            <person name="Mardis E.R."/>
            <person name="Wilson R.K."/>
        </authorList>
    </citation>
    <scope>NUCLEOTIDE SEQUENCE [LARGE SCALE GENOMIC DNA]</scope>
    <source>
        <strain evidence="2 3">F0235</strain>
    </source>
</reference>
<dbReference type="GO" id="GO:0015969">
    <property type="term" value="P:guanosine tetraphosphate metabolic process"/>
    <property type="evidence" value="ECO:0007669"/>
    <property type="project" value="InterPro"/>
</dbReference>
<protein>
    <submittedName>
        <fullName evidence="2">RelA/SpoT domain protein</fullName>
    </submittedName>
</protein>
<organism evidence="2 3">
    <name type="scientific">Corynebacterium durum F0235</name>
    <dbReference type="NCBI Taxonomy" id="1035195"/>
    <lineage>
        <taxon>Bacteria</taxon>
        <taxon>Bacillati</taxon>
        <taxon>Actinomycetota</taxon>
        <taxon>Actinomycetes</taxon>
        <taxon>Mycobacteriales</taxon>
        <taxon>Corynebacteriaceae</taxon>
        <taxon>Corynebacterium</taxon>
    </lineage>
</organism>
<dbReference type="Gene3D" id="3.30.460.10">
    <property type="entry name" value="Beta Polymerase, domain 2"/>
    <property type="match status" value="1"/>
</dbReference>
<proteinExistence type="predicted"/>
<comment type="caution">
    <text evidence="2">The sequence shown here is derived from an EMBL/GenBank/DDBJ whole genome shotgun (WGS) entry which is preliminary data.</text>
</comment>